<proteinExistence type="predicted"/>
<evidence type="ECO:0000256" key="1">
    <source>
        <dbReference type="SAM" id="MobiDB-lite"/>
    </source>
</evidence>
<feature type="compositionally biased region" description="Basic and acidic residues" evidence="1">
    <location>
        <begin position="1080"/>
        <end position="1089"/>
    </location>
</feature>
<feature type="region of interest" description="Disordered" evidence="1">
    <location>
        <begin position="1139"/>
        <end position="1188"/>
    </location>
</feature>
<evidence type="ECO:0000313" key="2">
    <source>
        <dbReference type="EMBL" id="ODO10869.1"/>
    </source>
</evidence>
<feature type="compositionally biased region" description="Basic and acidic residues" evidence="1">
    <location>
        <begin position="648"/>
        <end position="666"/>
    </location>
</feature>
<feature type="compositionally biased region" description="Polar residues" evidence="1">
    <location>
        <begin position="237"/>
        <end position="251"/>
    </location>
</feature>
<feature type="region of interest" description="Disordered" evidence="1">
    <location>
        <begin position="452"/>
        <end position="494"/>
    </location>
</feature>
<feature type="region of interest" description="Disordered" evidence="1">
    <location>
        <begin position="640"/>
        <end position="668"/>
    </location>
</feature>
<accession>A0A1E3KCP1</accession>
<feature type="region of interest" description="Disordered" evidence="1">
    <location>
        <begin position="170"/>
        <end position="259"/>
    </location>
</feature>
<feature type="region of interest" description="Disordered" evidence="1">
    <location>
        <begin position="1"/>
        <end position="105"/>
    </location>
</feature>
<dbReference type="OrthoDB" id="3357948at2759"/>
<comment type="caution">
    <text evidence="2">The sequence shown here is derived from an EMBL/GenBank/DDBJ whole genome shotgun (WGS) entry which is preliminary data.</text>
</comment>
<feature type="compositionally biased region" description="Acidic residues" evidence="1">
    <location>
        <begin position="479"/>
        <end position="490"/>
    </location>
</feature>
<feature type="compositionally biased region" description="Low complexity" evidence="1">
    <location>
        <begin position="179"/>
        <end position="189"/>
    </location>
</feature>
<evidence type="ECO:0000313" key="3">
    <source>
        <dbReference type="Proteomes" id="UP000095149"/>
    </source>
</evidence>
<feature type="compositionally biased region" description="Polar residues" evidence="1">
    <location>
        <begin position="791"/>
        <end position="806"/>
    </location>
</feature>
<protein>
    <submittedName>
        <fullName evidence="2">Uncharacterized protein</fullName>
    </submittedName>
</protein>
<feature type="region of interest" description="Disordered" evidence="1">
    <location>
        <begin position="281"/>
        <end position="352"/>
    </location>
</feature>
<reference evidence="2 3" key="1">
    <citation type="submission" date="2016-06" db="EMBL/GenBank/DDBJ databases">
        <title>Evolution of pathogenesis and genome organization in the Tremellales.</title>
        <authorList>
            <person name="Cuomo C."/>
            <person name="Litvintseva A."/>
            <person name="Heitman J."/>
            <person name="Chen Y."/>
            <person name="Sun S."/>
            <person name="Springer D."/>
            <person name="Dromer F."/>
            <person name="Young S."/>
            <person name="Zeng Q."/>
            <person name="Chapman S."/>
            <person name="Gujja S."/>
            <person name="Saif S."/>
            <person name="Birren B."/>
        </authorList>
    </citation>
    <scope>NUCLEOTIDE SEQUENCE [LARGE SCALE GENOMIC DNA]</scope>
    <source>
        <strain evidence="2 3">CBS 6273</strain>
    </source>
</reference>
<feature type="compositionally biased region" description="Basic and acidic residues" evidence="1">
    <location>
        <begin position="840"/>
        <end position="855"/>
    </location>
</feature>
<feature type="compositionally biased region" description="Basic and acidic residues" evidence="1">
    <location>
        <begin position="810"/>
        <end position="824"/>
    </location>
</feature>
<feature type="compositionally biased region" description="Low complexity" evidence="1">
    <location>
        <begin position="895"/>
        <end position="913"/>
    </location>
</feature>
<feature type="region of interest" description="Disordered" evidence="1">
    <location>
        <begin position="748"/>
        <end position="919"/>
    </location>
</feature>
<feature type="compositionally biased region" description="Low complexity" evidence="1">
    <location>
        <begin position="1043"/>
        <end position="1059"/>
    </location>
</feature>
<feature type="compositionally biased region" description="Pro residues" evidence="1">
    <location>
        <begin position="93"/>
        <end position="103"/>
    </location>
</feature>
<name>A0A1E3KCP1_9TREE</name>
<organism evidence="2 3">
    <name type="scientific">Cryptococcus amylolentus CBS 6273</name>
    <dbReference type="NCBI Taxonomy" id="1296118"/>
    <lineage>
        <taxon>Eukaryota</taxon>
        <taxon>Fungi</taxon>
        <taxon>Dikarya</taxon>
        <taxon>Basidiomycota</taxon>
        <taxon>Agaricomycotina</taxon>
        <taxon>Tremellomycetes</taxon>
        <taxon>Tremellales</taxon>
        <taxon>Cryptococcaceae</taxon>
        <taxon>Cryptococcus</taxon>
    </lineage>
</organism>
<feature type="region of interest" description="Disordered" evidence="1">
    <location>
        <begin position="1036"/>
        <end position="1119"/>
    </location>
</feature>
<sequence length="1281" mass="137299">MTSSPPFDEDRPRNNPHPAHSFTDLPESSNAVAGPSSHASYPAPPAPDADYFGHPPRAIDIPAYSPMDVQPNAIAGPSSEGALPRRRESDAPPMSPSSAPPVPSAVAVMHPSRFIHTHHPRRASLIPLGMNVISPVAPEHLRERESINPARNVGFQPNYTLDVYNALQASPDASRRDSVVSTTSTLTLSRPASRPPQQQATHPFYPPNWSSGRRRSSLTPSISAVAPPSPTRAVASGRSSRPLTSESAQSKTDGRDTASGFLYSAAKGDYHARRGSLPHMGHRNWAGPSQRSWNPTLPPSRGSVDHEDTLPSADFKFGSGPSPAPFSPFAGSPRGKEPKKQEDMSVFEQAEVEEAERQRRAFMAATYGADGQRARDRLSFGGQSGYSSGYSSTDGAGGLRRQSLMMWERMGLFRGSGDESAVSAPIGPTHSTHLMETSINDDDLGPRRGSLPVAIPGGVSRNGSRREARVVDLDLSTPEGDDKEEEEEEARENIGEVVPIPKRPLPPLLPLSDPGPRLLPSTLALHRANHLLNARNLQSDPLPPPLPPSLHPPDPVDVTEFDIDFILAGSSAQLGGQPIGANDSVDGHGGPAGFGELSALPAGTFQLGREEEDTFAKFVGQFDDEYGDRRGEWTFRSCRHGSTSTAHPSHDPLDTSDPAREPKAEWESSGAGKYELFANGEVRSIVTGRTWRVQKIGSREYELEDVKPWTGGLQPTVEKGERFSLAGKNVHRDQGGVKLPYFSVGTFLPDAPSRPSPLHKSSGAAGKLRASMSEAIPQVRSRATGGRSDSEASSATFSGLSQSLSNGPKPHKEGDRTRALRDDILFGSGPGNTGSKKPHRDASKESESAEKKDRSLSGVLKRGLSNLKNSSLVSSEERRLAKEERDREREKVQAHSWSGSSSSSGHHGWSPHSHQARDAVKDNRMSAGNLDHQSHLNGKTIWEEEQSDRVRWHAGKGWDGVPDDAVAMIIPLHGEASVPGTPTSPAPLLPHQFPSGLPKGIPSGIKLGDHVVPHPFFSSGTKRALLVWYVPFNSEHGDEPRPSTASSISSSTTGGHSVTNETPLSGSLPKFQKLLRRKASRDGFKRDHSLGPGQADGVPNANSTAPGKDSKRSGTLGQPLPFRSFRVVARVVNCKEMRSDVEGQEGPTSFEPVEWSGNGGSSSRPSTDALQFAPNETPPDAAIAPFLSLDSPPSEDGVVVESPALPSGRSFPTVIAVCHSRSQGVEFVLEGLDRLGLCKGESAWGPTGYEEWRGTGLSEHGRELVDLLWAGCTAVMGLMGV</sequence>
<feature type="compositionally biased region" description="Basic and acidic residues" evidence="1">
    <location>
        <begin position="875"/>
        <end position="893"/>
    </location>
</feature>
<dbReference type="Proteomes" id="UP000095149">
    <property type="component" value="Unassembled WGS sequence"/>
</dbReference>
<feature type="compositionally biased region" description="Low complexity" evidence="1">
    <location>
        <begin position="864"/>
        <end position="874"/>
    </location>
</feature>
<feature type="compositionally biased region" description="Low complexity" evidence="1">
    <location>
        <begin position="317"/>
        <end position="333"/>
    </location>
</feature>
<gene>
    <name evidence="2" type="ORF">I350_01468</name>
</gene>
<dbReference type="EMBL" id="MEKH01000002">
    <property type="protein sequence ID" value="ODO10869.1"/>
    <property type="molecule type" value="Genomic_DNA"/>
</dbReference>
<feature type="compositionally biased region" description="Basic and acidic residues" evidence="1">
    <location>
        <begin position="334"/>
        <end position="343"/>
    </location>
</feature>
<feature type="region of interest" description="Disordered" evidence="1">
    <location>
        <begin position="375"/>
        <end position="398"/>
    </location>
</feature>
<feature type="compositionally biased region" description="Low complexity" evidence="1">
    <location>
        <begin position="379"/>
        <end position="394"/>
    </location>
</feature>